<sequence length="319" mass="35387">MSSIQQQQQTRDDESPAIAAMIAANRGANTTTPAVIRAHTAAAAFASNGKPFKKKFAPQREEHQQERHLMVKTTRLSSDSNELRDSPLTFMTSSSSSQESLIEAVRDGTTTPTSFPSTISIAFPSSSLVEDPSWKNLDYIQVDDTFDEFVQVKEASTSCNIGGFSRRNPSSTTNNNCVSLLDSIYCNNGSAGNNINCLMTVDESPSVEPLSCQDKILQPALGCDEIAVESCIHYTWNCTDKSSNQSSNKSAEVMGADTTKRVVDNASEERELRCRQKMHDEEEVDDDEEDEIDITTFIDMIKMIFTTRWSDIYNELLLQ</sequence>
<dbReference type="AlphaFoldDB" id="A0AAD8YIK9"/>
<dbReference type="EMBL" id="JATAAI010000003">
    <property type="protein sequence ID" value="KAK1747231.1"/>
    <property type="molecule type" value="Genomic_DNA"/>
</dbReference>
<name>A0AAD8YIK9_9STRA</name>
<protein>
    <submittedName>
        <fullName evidence="1">Uncharacterized protein</fullName>
    </submittedName>
</protein>
<proteinExistence type="predicted"/>
<reference evidence="1" key="1">
    <citation type="submission" date="2023-06" db="EMBL/GenBank/DDBJ databases">
        <title>Survivors Of The Sea: Transcriptome response of Skeletonema marinoi to long-term dormancy.</title>
        <authorList>
            <person name="Pinder M.I.M."/>
            <person name="Kourtchenko O."/>
            <person name="Robertson E.K."/>
            <person name="Larsson T."/>
            <person name="Maumus F."/>
            <person name="Osuna-Cruz C.M."/>
            <person name="Vancaester E."/>
            <person name="Stenow R."/>
            <person name="Vandepoele K."/>
            <person name="Ploug H."/>
            <person name="Bruchert V."/>
            <person name="Godhe A."/>
            <person name="Topel M."/>
        </authorList>
    </citation>
    <scope>NUCLEOTIDE SEQUENCE</scope>
    <source>
        <strain evidence="1">R05AC</strain>
    </source>
</reference>
<comment type="caution">
    <text evidence="1">The sequence shown here is derived from an EMBL/GenBank/DDBJ whole genome shotgun (WGS) entry which is preliminary data.</text>
</comment>
<evidence type="ECO:0000313" key="2">
    <source>
        <dbReference type="Proteomes" id="UP001224775"/>
    </source>
</evidence>
<gene>
    <name evidence="1" type="ORF">QTG54_002575</name>
</gene>
<dbReference type="Proteomes" id="UP001224775">
    <property type="component" value="Unassembled WGS sequence"/>
</dbReference>
<keyword evidence="2" id="KW-1185">Reference proteome</keyword>
<evidence type="ECO:0000313" key="1">
    <source>
        <dbReference type="EMBL" id="KAK1747231.1"/>
    </source>
</evidence>
<organism evidence="1 2">
    <name type="scientific">Skeletonema marinoi</name>
    <dbReference type="NCBI Taxonomy" id="267567"/>
    <lineage>
        <taxon>Eukaryota</taxon>
        <taxon>Sar</taxon>
        <taxon>Stramenopiles</taxon>
        <taxon>Ochrophyta</taxon>
        <taxon>Bacillariophyta</taxon>
        <taxon>Coscinodiscophyceae</taxon>
        <taxon>Thalassiosirophycidae</taxon>
        <taxon>Thalassiosirales</taxon>
        <taxon>Skeletonemataceae</taxon>
        <taxon>Skeletonema</taxon>
        <taxon>Skeletonema marinoi-dohrnii complex</taxon>
    </lineage>
</organism>
<accession>A0AAD8YIK9</accession>